<dbReference type="InterPro" id="IPR036388">
    <property type="entry name" value="WH-like_DNA-bd_sf"/>
</dbReference>
<dbReference type="AlphaFoldDB" id="A0A1M7YCQ0"/>
<evidence type="ECO:0000256" key="2">
    <source>
        <dbReference type="ARBA" id="ARBA00023015"/>
    </source>
</evidence>
<evidence type="ECO:0000256" key="4">
    <source>
        <dbReference type="ARBA" id="ARBA00023163"/>
    </source>
</evidence>
<proteinExistence type="inferred from homology"/>
<dbReference type="InterPro" id="IPR036390">
    <property type="entry name" value="WH_DNA-bd_sf"/>
</dbReference>
<dbReference type="OrthoDB" id="9795583at2"/>
<dbReference type="Gene3D" id="1.10.4040.10">
    <property type="entry name" value="Penicillinase repressor domain"/>
    <property type="match status" value="1"/>
</dbReference>
<dbReference type="PIRSF" id="PIRSF019455">
    <property type="entry name" value="CopR_AtkY"/>
    <property type="match status" value="1"/>
</dbReference>
<dbReference type="EMBL" id="FRFD01000007">
    <property type="protein sequence ID" value="SHO50288.1"/>
    <property type="molecule type" value="Genomic_DNA"/>
</dbReference>
<organism evidence="5 6">
    <name type="scientific">Anaerocolumna xylanovorans DSM 12503</name>
    <dbReference type="NCBI Taxonomy" id="1121345"/>
    <lineage>
        <taxon>Bacteria</taxon>
        <taxon>Bacillati</taxon>
        <taxon>Bacillota</taxon>
        <taxon>Clostridia</taxon>
        <taxon>Lachnospirales</taxon>
        <taxon>Lachnospiraceae</taxon>
        <taxon>Anaerocolumna</taxon>
    </lineage>
</organism>
<gene>
    <name evidence="5" type="ORF">SAMN02745217_02675</name>
</gene>
<keyword evidence="3" id="KW-0238">DNA-binding</keyword>
<dbReference type="RefSeq" id="WP_073589348.1">
    <property type="nucleotide sequence ID" value="NZ_FRFD01000007.1"/>
</dbReference>
<dbReference type="InterPro" id="IPR005650">
    <property type="entry name" value="BlaI_family"/>
</dbReference>
<protein>
    <submittedName>
        <fullName evidence="5">Predicted transcriptional regulator</fullName>
    </submittedName>
</protein>
<dbReference type="GO" id="GO:0003677">
    <property type="term" value="F:DNA binding"/>
    <property type="evidence" value="ECO:0007669"/>
    <property type="project" value="UniProtKB-KW"/>
</dbReference>
<evidence type="ECO:0000313" key="5">
    <source>
        <dbReference type="EMBL" id="SHO50288.1"/>
    </source>
</evidence>
<evidence type="ECO:0000313" key="6">
    <source>
        <dbReference type="Proteomes" id="UP000184612"/>
    </source>
</evidence>
<comment type="similarity">
    <text evidence="1">Belongs to the BlaI transcriptional regulatory family.</text>
</comment>
<dbReference type="SUPFAM" id="SSF46785">
    <property type="entry name" value="Winged helix' DNA-binding domain"/>
    <property type="match status" value="1"/>
</dbReference>
<dbReference type="Gene3D" id="1.10.10.10">
    <property type="entry name" value="Winged helix-like DNA-binding domain superfamily/Winged helix DNA-binding domain"/>
    <property type="match status" value="1"/>
</dbReference>
<reference evidence="5 6" key="1">
    <citation type="submission" date="2016-12" db="EMBL/GenBank/DDBJ databases">
        <authorList>
            <person name="Song W.-J."/>
            <person name="Kurnit D.M."/>
        </authorList>
    </citation>
    <scope>NUCLEOTIDE SEQUENCE [LARGE SCALE GENOMIC DNA]</scope>
    <source>
        <strain evidence="5 6">DSM 12503</strain>
    </source>
</reference>
<evidence type="ECO:0000256" key="3">
    <source>
        <dbReference type="ARBA" id="ARBA00023125"/>
    </source>
</evidence>
<keyword evidence="6" id="KW-1185">Reference proteome</keyword>
<keyword evidence="2" id="KW-0805">Transcription regulation</keyword>
<sequence length="121" mass="14231">MEQYKLGEMEQRFADLIWEHEPVSSRILTQLCAEAFNWKRTTTYTMLKRLCERKLFQNKGGLVTSLMSKDEFQASQGEQFLNETFAGSLPKFIAAFTHRNKLSEKEINEIQQLINEHKEVK</sequence>
<accession>A0A1M7YCQ0</accession>
<dbReference type="Proteomes" id="UP000184612">
    <property type="component" value="Unassembled WGS sequence"/>
</dbReference>
<dbReference type="STRING" id="1121345.SAMN02745217_02675"/>
<keyword evidence="4" id="KW-0804">Transcription</keyword>
<name>A0A1M7YCQ0_9FIRM</name>
<evidence type="ECO:0000256" key="1">
    <source>
        <dbReference type="ARBA" id="ARBA00011046"/>
    </source>
</evidence>
<dbReference type="Pfam" id="PF03965">
    <property type="entry name" value="Penicillinase_R"/>
    <property type="match status" value="1"/>
</dbReference>
<dbReference type="GO" id="GO:0045892">
    <property type="term" value="P:negative regulation of DNA-templated transcription"/>
    <property type="evidence" value="ECO:0007669"/>
    <property type="project" value="InterPro"/>
</dbReference>